<organism evidence="4">
    <name type="scientific">Methanopyrus kandleri</name>
    <dbReference type="NCBI Taxonomy" id="2320"/>
    <lineage>
        <taxon>Archaea</taxon>
        <taxon>Methanobacteriati</taxon>
        <taxon>Methanobacteriota</taxon>
        <taxon>Methanomada group</taxon>
        <taxon>Methanopyri</taxon>
        <taxon>Methanopyrales</taxon>
        <taxon>Methanopyraceae</taxon>
        <taxon>Methanopyrus</taxon>
    </lineage>
</organism>
<proteinExistence type="predicted"/>
<keyword evidence="1 3" id="KW-0484">Methanogenesis</keyword>
<protein>
    <recommendedName>
        <fullName evidence="3">Methyl-coenzyme M reductase operon protein C</fullName>
    </recommendedName>
</protein>
<evidence type="ECO:0000256" key="3">
    <source>
        <dbReference type="PIRNR" id="PIRNR003137"/>
    </source>
</evidence>
<dbReference type="AlphaFoldDB" id="Q49603"/>
<accession>Q49603</accession>
<dbReference type="InterPro" id="IPR026327">
    <property type="entry name" value="Me_CoM_Rdtase_prot-C-like"/>
</dbReference>
<comment type="subunit">
    <text evidence="2 3">MCR is composed of three subunits: alpha, beta, and gamma. The function of proteins C and D is not known.</text>
</comment>
<evidence type="ECO:0000313" key="4">
    <source>
        <dbReference type="EMBL" id="AAB02001.1"/>
    </source>
</evidence>
<dbReference type="GO" id="GO:0015948">
    <property type="term" value="P:methanogenesis"/>
    <property type="evidence" value="ECO:0007669"/>
    <property type="project" value="UniProtKB-UniRule"/>
</dbReference>
<name>Q49603_9EURY</name>
<dbReference type="Pfam" id="PF04609">
    <property type="entry name" value="MCR_C"/>
    <property type="match status" value="1"/>
</dbReference>
<dbReference type="EMBL" id="U57340">
    <property type="protein sequence ID" value="AAB02001.1"/>
    <property type="molecule type" value="Genomic_DNA"/>
</dbReference>
<dbReference type="NCBIfam" id="TIGR03264">
    <property type="entry name" value="met_CoM_red_C"/>
    <property type="match status" value="1"/>
</dbReference>
<evidence type="ECO:0000256" key="2">
    <source>
        <dbReference type="ARBA" id="ARBA00025920"/>
    </source>
</evidence>
<reference evidence="4" key="1">
    <citation type="journal article" date="1996" name="Int. J. Syst. Bacteriol.">
        <title>Phylogeny of Methanopyrus kandleri based on methyl coenzyme M reductase operons.</title>
        <authorList>
            <person name="Nolling J."/>
            <person name="Elfner A."/>
            <person name="Palmer J.R."/>
            <person name="Steigerwald V.J."/>
            <person name="Pihl T.D."/>
            <person name="Lake J.A."/>
            <person name="Reeve J.N."/>
        </authorList>
    </citation>
    <scope>NUCLEOTIDE SEQUENCE</scope>
</reference>
<dbReference type="InterPro" id="IPR007687">
    <property type="entry name" value="Me_CoM_Rdtase_prot-C"/>
</dbReference>
<dbReference type="PIRSF" id="PIRSF003137">
    <property type="entry name" value="McrC"/>
    <property type="match status" value="1"/>
</dbReference>
<sequence>MGRETYAVDCRAAMGMGKGGSLAQRGTIAETEITEVVAVAMSPGSRHITKPVCEITYALREAGIGSGVPAEAPVQTGATMGIEPEEIERINRHEVAVIHLGNVKQHIVWKARLILKHCDVPAVIVCQTPVDFEDFAEVGCRTRIVEPPEPETVGEVVEIVTGVIRGETVPSHKINEIVRKAQTRLTLRPSEVSVIYYFSPVIVLLRPLLSTVRG</sequence>
<evidence type="ECO:0000256" key="1">
    <source>
        <dbReference type="ARBA" id="ARBA00022994"/>
    </source>
</evidence>
<gene>
    <name evidence="4" type="primary">mcrC</name>
</gene>